<name>A0ACB5TSB5_AMBMO</name>
<evidence type="ECO:0000313" key="2">
    <source>
        <dbReference type="Proteomes" id="UP001165064"/>
    </source>
</evidence>
<evidence type="ECO:0000313" key="1">
    <source>
        <dbReference type="EMBL" id="GME93739.1"/>
    </source>
</evidence>
<reference evidence="1" key="1">
    <citation type="submission" date="2023-04" db="EMBL/GenBank/DDBJ databases">
        <title>Ambrosiozyma monospora NBRC 10751.</title>
        <authorList>
            <person name="Ichikawa N."/>
            <person name="Sato H."/>
            <person name="Tonouchi N."/>
        </authorList>
    </citation>
    <scope>NUCLEOTIDE SEQUENCE</scope>
    <source>
        <strain evidence="1">NBRC 10751</strain>
    </source>
</reference>
<keyword evidence="2" id="KW-1185">Reference proteome</keyword>
<sequence length="343" mass="38029">MLCGYSPIITHPMDPQLNSLTPYLNNGFWSWAANNPNLTSDNTSISERSTYAQTVLLSSSFSTIPTSLTSLQSYQTAGSSFNAPERQITNTAPAPASNTSSTDSISNNRRLTAQSNTVESTSKQGEEYDDPNRCAIATKKGWVSVSCTELYYPCCQNKNNITQYHVITSKKLQYADAVDACHNYYNDYDSDDEDVNHDSGTTYSITTSSSSGNDDNGGNWELALPYSSVLQRHLEWLIPDTANSTSTSTSTSGDEIVGYWIDINSLSAQYCWVSGINSNCPYQKIVSVRRFSEMIAPSSVIALFLFFVILALQFDSVPIHRNTNHWKRLLNEKLKDEYEGVSS</sequence>
<gene>
    <name evidence="1" type="ORF">Amon02_000939600</name>
</gene>
<protein>
    <submittedName>
        <fullName evidence="1">Unnamed protein product</fullName>
    </submittedName>
</protein>
<dbReference type="Proteomes" id="UP001165064">
    <property type="component" value="Unassembled WGS sequence"/>
</dbReference>
<proteinExistence type="predicted"/>
<comment type="caution">
    <text evidence="1">The sequence shown here is derived from an EMBL/GenBank/DDBJ whole genome shotgun (WGS) entry which is preliminary data.</text>
</comment>
<organism evidence="1 2">
    <name type="scientific">Ambrosiozyma monospora</name>
    <name type="common">Yeast</name>
    <name type="synonym">Endomycopsis monosporus</name>
    <dbReference type="NCBI Taxonomy" id="43982"/>
    <lineage>
        <taxon>Eukaryota</taxon>
        <taxon>Fungi</taxon>
        <taxon>Dikarya</taxon>
        <taxon>Ascomycota</taxon>
        <taxon>Saccharomycotina</taxon>
        <taxon>Pichiomycetes</taxon>
        <taxon>Pichiales</taxon>
        <taxon>Pichiaceae</taxon>
        <taxon>Ambrosiozyma</taxon>
    </lineage>
</organism>
<dbReference type="EMBL" id="BSXS01008810">
    <property type="protein sequence ID" value="GME93739.1"/>
    <property type="molecule type" value="Genomic_DNA"/>
</dbReference>
<accession>A0ACB5TSB5</accession>